<dbReference type="InterPro" id="IPR000571">
    <property type="entry name" value="Znf_CCCH"/>
</dbReference>
<feature type="region of interest" description="Disordered" evidence="7">
    <location>
        <begin position="1026"/>
        <end position="1131"/>
    </location>
</feature>
<feature type="zinc finger region" description="C3H1-type" evidence="5">
    <location>
        <begin position="1134"/>
        <end position="1161"/>
    </location>
</feature>
<feature type="region of interest" description="Disordered" evidence="7">
    <location>
        <begin position="1"/>
        <end position="26"/>
    </location>
</feature>
<evidence type="ECO:0000256" key="2">
    <source>
        <dbReference type="ARBA" id="ARBA00022771"/>
    </source>
</evidence>
<dbReference type="OMA" id="HYFRAWV"/>
<dbReference type="InterPro" id="IPR001356">
    <property type="entry name" value="HD"/>
</dbReference>
<feature type="region of interest" description="Disordered" evidence="7">
    <location>
        <begin position="647"/>
        <end position="680"/>
    </location>
</feature>
<sequence>MDHAQNTPWQQTSASQTPSSSAASPFGGIMSTMTPYGAPTSVQALLSAQRNVLSSAPPNQPPQSQQFYTYQLHPQPLQYLVPSTLSGANSSVSFPVTITTPYENSSTYLRKKFSPEQTDFMRKKFDENPKPSDQIYKEISQTVGLSEKQVKDWFVRERTKKKNANNAVSMPTPAATPVTIPAPSAIASSFGPTVTNPMSLGHFPFNPSATTTYNPIVPNTPVGVSVAQPVANAPFISAVAAQYTPSSSIPTVPHPSAIASSSTSNSSLAAPTVNAYEAYTPLGTTSQNTTVAAPTSSTNVSMSAPMPSGNSVYPTYSAFPVAAASANMNVVPATNATHVSTISPQSVNTSAVPTDGNLVLPSGMTVSVNSPSTNPILPYSIPAATNSVDVDFKSRVAQLLETHKYLQERHGCNLPFSAMYPSLWASALPSTFSGAQSMPPNNSMPGSLNGWQTTGVQPSARETNATEVARSEPLETETFQLPEDGGMRADSPVSEDEGSGETLLAPFLTEDGQVKDNSSAQTLAKQLARATVWQERIPILNAFEKTSNKEVFASFLKRQGLKTMTKMLLKAKDTIHENNVATCAIVALKVLLKLPVELSDLREMKTGKLVKYFASIDAGMQSPAVHDAAGSVMRSWQALIGKASADKADEKKRIRDDSSGGAAKKTKVVDGPKKAPAEADRKVVQAVDNFDIFKSLSHAALPKIKKAEKPVAANSDAPVSTESVKETTPVDDMAESSPTSTANSSLLIDADKIPSYRSTNEKSEETPASVNEAKPKKKRVRFAEADKLVSVRYFEKFEPTQEEEREAFNITPHERGNARDFDRQEGHRAFRRELIASRDWVAPSVISWPVSYEWGRDSTEATAQQDRVRGILSATYFSEDQIPYSPAEPPEEQETSAVIPPRIILVDDQQSVNPTLDVAGQATDPNVAMNLGTSNLDVSGLLNALSSQQPSVLGAIAGLPAQNVAPVPNQMDLGTTLLSALSSLSMPSALPQASLQPDPNAPINAQAILIQSLLSQLGGQNAVSPASIPNPVGLPLSSSQTEQPHQQRQLLNSLTSQFGQNSTQSLSQHVQPQQQNQGQNGRPNSRWGPRGGQPDSMHRSHRGGHRPGPYERPDRGRGGIQQGRGRGGVINHRARGTKSCFFYTQGYCRAGEACTFRHDVPPASEGGT</sequence>
<evidence type="ECO:0000313" key="10">
    <source>
        <dbReference type="EMBL" id="KND03026.1"/>
    </source>
</evidence>
<protein>
    <submittedName>
        <fullName evidence="10">Uncharacterized protein</fullName>
    </submittedName>
</protein>
<keyword evidence="4 6" id="KW-0371">Homeobox</keyword>
<dbReference type="Gene3D" id="1.10.10.60">
    <property type="entry name" value="Homeodomain-like"/>
    <property type="match status" value="1"/>
</dbReference>
<feature type="DNA-binding region" description="Homeobox" evidence="4">
    <location>
        <begin position="106"/>
        <end position="165"/>
    </location>
</feature>
<evidence type="ECO:0000259" key="9">
    <source>
        <dbReference type="PROSITE" id="PS50103"/>
    </source>
</evidence>
<dbReference type="CDD" id="cd00086">
    <property type="entry name" value="homeodomain"/>
    <property type="match status" value="1"/>
</dbReference>
<keyword evidence="4 6" id="KW-0238">DNA-binding</keyword>
<feature type="region of interest" description="Disordered" evidence="7">
    <location>
        <begin position="453"/>
        <end position="500"/>
    </location>
</feature>
<feature type="compositionally biased region" description="Gly residues" evidence="7">
    <location>
        <begin position="1118"/>
        <end position="1128"/>
    </location>
</feature>
<feature type="compositionally biased region" description="Basic and acidic residues" evidence="7">
    <location>
        <begin position="667"/>
        <end position="680"/>
    </location>
</feature>
<feature type="domain" description="Homeobox" evidence="8">
    <location>
        <begin position="104"/>
        <end position="164"/>
    </location>
</feature>
<dbReference type="Pfam" id="PF00046">
    <property type="entry name" value="Homeodomain"/>
    <property type="match status" value="1"/>
</dbReference>
<dbReference type="SUPFAM" id="SSF46689">
    <property type="entry name" value="Homeodomain-like"/>
    <property type="match status" value="1"/>
</dbReference>
<dbReference type="SMART" id="SM00356">
    <property type="entry name" value="ZnF_C3H1"/>
    <property type="match status" value="1"/>
</dbReference>
<dbReference type="GeneID" id="27685713"/>
<dbReference type="GO" id="GO:0008157">
    <property type="term" value="F:protein phosphatase 1 binding"/>
    <property type="evidence" value="ECO:0007669"/>
    <property type="project" value="TreeGrafter"/>
</dbReference>
<feature type="compositionally biased region" description="Basic and acidic residues" evidence="7">
    <location>
        <begin position="1108"/>
        <end position="1117"/>
    </location>
</feature>
<feature type="domain" description="C3H1-type" evidence="9">
    <location>
        <begin position="1134"/>
        <end position="1161"/>
    </location>
</feature>
<evidence type="ECO:0000256" key="3">
    <source>
        <dbReference type="ARBA" id="ARBA00022833"/>
    </source>
</evidence>
<dbReference type="InterPro" id="IPR009057">
    <property type="entry name" value="Homeodomain-like_sf"/>
</dbReference>
<feature type="compositionally biased region" description="Low complexity" evidence="7">
    <location>
        <begin position="7"/>
        <end position="25"/>
    </location>
</feature>
<dbReference type="AlphaFoldDB" id="A0A0L0HNL7"/>
<dbReference type="Proteomes" id="UP000053201">
    <property type="component" value="Unassembled WGS sequence"/>
</dbReference>
<accession>A0A0L0HNL7</accession>
<dbReference type="PANTHER" id="PTHR46557">
    <property type="entry name" value="SERINE/THREONINE-PROTEIN PHOSPHATASE 1 REGULATORY SUBUNIT 10-RELATED"/>
    <property type="match status" value="1"/>
</dbReference>
<dbReference type="OrthoDB" id="2161962at2759"/>
<dbReference type="EMBL" id="KQ257452">
    <property type="protein sequence ID" value="KND03026.1"/>
    <property type="molecule type" value="Genomic_DNA"/>
</dbReference>
<evidence type="ECO:0000313" key="11">
    <source>
        <dbReference type="Proteomes" id="UP000053201"/>
    </source>
</evidence>
<feature type="compositionally biased region" description="Basic and acidic residues" evidence="7">
    <location>
        <begin position="749"/>
        <end position="765"/>
    </location>
</feature>
<feature type="compositionally biased region" description="Polar residues" evidence="7">
    <location>
        <begin position="736"/>
        <end position="746"/>
    </location>
</feature>
<feature type="region of interest" description="Disordered" evidence="7">
    <location>
        <begin position="704"/>
        <end position="772"/>
    </location>
</feature>
<dbReference type="GO" id="GO:0072357">
    <property type="term" value="C:PTW/PP1 phosphatase complex"/>
    <property type="evidence" value="ECO:0007669"/>
    <property type="project" value="TreeGrafter"/>
</dbReference>
<dbReference type="InParanoid" id="A0A0L0HNL7"/>
<keyword evidence="4 6" id="KW-0539">Nucleus</keyword>
<organism evidence="10 11">
    <name type="scientific">Spizellomyces punctatus (strain DAOM BR117)</name>
    <dbReference type="NCBI Taxonomy" id="645134"/>
    <lineage>
        <taxon>Eukaryota</taxon>
        <taxon>Fungi</taxon>
        <taxon>Fungi incertae sedis</taxon>
        <taxon>Chytridiomycota</taxon>
        <taxon>Chytridiomycota incertae sedis</taxon>
        <taxon>Chytridiomycetes</taxon>
        <taxon>Spizellomycetales</taxon>
        <taxon>Spizellomycetaceae</taxon>
        <taxon>Spizellomyces</taxon>
    </lineage>
</organism>
<dbReference type="VEuPathDB" id="FungiDB:SPPG_02096"/>
<dbReference type="GO" id="GO:0000785">
    <property type="term" value="C:chromatin"/>
    <property type="evidence" value="ECO:0007669"/>
    <property type="project" value="TreeGrafter"/>
</dbReference>
<dbReference type="SUPFAM" id="SSF90229">
    <property type="entry name" value="CCCH zinc finger"/>
    <property type="match status" value="1"/>
</dbReference>
<evidence type="ECO:0000256" key="5">
    <source>
        <dbReference type="PROSITE-ProRule" id="PRU00723"/>
    </source>
</evidence>
<proteinExistence type="predicted"/>
<dbReference type="STRING" id="645134.A0A0L0HNL7"/>
<keyword evidence="3 5" id="KW-0862">Zinc</keyword>
<dbReference type="GO" id="GO:0003677">
    <property type="term" value="F:DNA binding"/>
    <property type="evidence" value="ECO:0007669"/>
    <property type="project" value="UniProtKB-UniRule"/>
</dbReference>
<keyword evidence="2 5" id="KW-0863">Zinc-finger</keyword>
<evidence type="ECO:0000256" key="6">
    <source>
        <dbReference type="RuleBase" id="RU000682"/>
    </source>
</evidence>
<name>A0A0L0HNL7_SPIPD</name>
<dbReference type="SMART" id="SM00389">
    <property type="entry name" value="HOX"/>
    <property type="match status" value="1"/>
</dbReference>
<dbReference type="GO" id="GO:0005634">
    <property type="term" value="C:nucleus"/>
    <property type="evidence" value="ECO:0007669"/>
    <property type="project" value="UniProtKB-SubCell"/>
</dbReference>
<dbReference type="GO" id="GO:0008270">
    <property type="term" value="F:zinc ion binding"/>
    <property type="evidence" value="ECO:0007669"/>
    <property type="project" value="UniProtKB-KW"/>
</dbReference>
<dbReference type="InterPro" id="IPR035441">
    <property type="entry name" value="TFIIS/LEDGF_dom_sf"/>
</dbReference>
<feature type="compositionally biased region" description="Basic and acidic residues" evidence="7">
    <location>
        <begin position="647"/>
        <end position="658"/>
    </location>
</feature>
<dbReference type="eggNOG" id="ENOG502QQ2I">
    <property type="taxonomic scope" value="Eukaryota"/>
</dbReference>
<keyword evidence="11" id="KW-1185">Reference proteome</keyword>
<reference evidence="10 11" key="1">
    <citation type="submission" date="2009-08" db="EMBL/GenBank/DDBJ databases">
        <title>The Genome Sequence of Spizellomyces punctatus strain DAOM BR117.</title>
        <authorList>
            <consortium name="The Broad Institute Genome Sequencing Platform"/>
            <person name="Russ C."/>
            <person name="Cuomo C."/>
            <person name="Shea T."/>
            <person name="Young S.K."/>
            <person name="Zeng Q."/>
            <person name="Koehrsen M."/>
            <person name="Haas B."/>
            <person name="Borodovsky M."/>
            <person name="Guigo R."/>
            <person name="Alvarado L."/>
            <person name="Berlin A."/>
            <person name="Bochicchio J."/>
            <person name="Borenstein D."/>
            <person name="Chapman S."/>
            <person name="Chen Z."/>
            <person name="Engels R."/>
            <person name="Freedman E."/>
            <person name="Gellesch M."/>
            <person name="Goldberg J."/>
            <person name="Griggs A."/>
            <person name="Gujja S."/>
            <person name="Heiman D."/>
            <person name="Hepburn T."/>
            <person name="Howarth C."/>
            <person name="Jen D."/>
            <person name="Larson L."/>
            <person name="Lewis B."/>
            <person name="Mehta T."/>
            <person name="Park D."/>
            <person name="Pearson M."/>
            <person name="Roberts A."/>
            <person name="Saif S."/>
            <person name="Shenoy N."/>
            <person name="Sisk P."/>
            <person name="Stolte C."/>
            <person name="Sykes S."/>
            <person name="Thomson T."/>
            <person name="Walk T."/>
            <person name="White J."/>
            <person name="Yandava C."/>
            <person name="Burger G."/>
            <person name="Gray M.W."/>
            <person name="Holland P.W.H."/>
            <person name="King N."/>
            <person name="Lang F.B.F."/>
            <person name="Roger A.J."/>
            <person name="Ruiz-Trillo I."/>
            <person name="Lander E."/>
            <person name="Nusbaum C."/>
        </authorList>
    </citation>
    <scope>NUCLEOTIDE SEQUENCE [LARGE SCALE GENOMIC DNA]</scope>
    <source>
        <strain evidence="10 11">DAOM BR117</strain>
    </source>
</reference>
<dbReference type="PANTHER" id="PTHR46557:SF1">
    <property type="entry name" value="SERINE_THREONINE-PROTEIN PHOSPHATASE 1 REGULATORY SUBUNIT 10"/>
    <property type="match status" value="1"/>
</dbReference>
<keyword evidence="1 5" id="KW-0479">Metal-binding</keyword>
<feature type="compositionally biased region" description="Polar residues" evidence="7">
    <location>
        <begin position="1036"/>
        <end position="1063"/>
    </location>
</feature>
<feature type="compositionally biased region" description="Polar residues" evidence="7">
    <location>
        <begin position="453"/>
        <end position="466"/>
    </location>
</feature>
<feature type="compositionally biased region" description="Low complexity" evidence="7">
    <location>
        <begin position="1064"/>
        <end position="1086"/>
    </location>
</feature>
<gene>
    <name evidence="10" type="ORF">SPPG_02096</name>
</gene>
<dbReference type="RefSeq" id="XP_016611065.1">
    <property type="nucleotide sequence ID" value="XM_016750397.1"/>
</dbReference>
<evidence type="ECO:0000256" key="7">
    <source>
        <dbReference type="SAM" id="MobiDB-lite"/>
    </source>
</evidence>
<evidence type="ECO:0000256" key="1">
    <source>
        <dbReference type="ARBA" id="ARBA00022723"/>
    </source>
</evidence>
<evidence type="ECO:0000259" key="8">
    <source>
        <dbReference type="PROSITE" id="PS50071"/>
    </source>
</evidence>
<dbReference type="InterPro" id="IPR036855">
    <property type="entry name" value="Znf_CCCH_sf"/>
</dbReference>
<dbReference type="PROSITE" id="PS50071">
    <property type="entry name" value="HOMEOBOX_2"/>
    <property type="match status" value="1"/>
</dbReference>
<dbReference type="Gene3D" id="1.20.930.10">
    <property type="entry name" value="Conserved domain common to transcription factors TFIIS, elongin A, CRSP70"/>
    <property type="match status" value="1"/>
</dbReference>
<comment type="subcellular location">
    <subcellularLocation>
        <location evidence="4 6">Nucleus</location>
    </subcellularLocation>
</comment>
<dbReference type="PROSITE" id="PS50103">
    <property type="entry name" value="ZF_C3H1"/>
    <property type="match status" value="1"/>
</dbReference>
<evidence type="ECO:0000256" key="4">
    <source>
        <dbReference type="PROSITE-ProRule" id="PRU00108"/>
    </source>
</evidence>